<dbReference type="InterPro" id="IPR011010">
    <property type="entry name" value="DNA_brk_join_enz"/>
</dbReference>
<evidence type="ECO:0000313" key="3">
    <source>
        <dbReference type="EMBL" id="SBS26482.1"/>
    </source>
</evidence>
<dbReference type="GO" id="GO:0015074">
    <property type="term" value="P:DNA integration"/>
    <property type="evidence" value="ECO:0007669"/>
    <property type="project" value="InterPro"/>
</dbReference>
<dbReference type="Pfam" id="PF00589">
    <property type="entry name" value="Phage_integrase"/>
    <property type="match status" value="1"/>
</dbReference>
<dbReference type="GO" id="GO:0003677">
    <property type="term" value="F:DNA binding"/>
    <property type="evidence" value="ECO:0007669"/>
    <property type="project" value="InterPro"/>
</dbReference>
<keyword evidence="1" id="KW-0233">DNA recombination</keyword>
<sequence>MSKSISSRNTKGAFAPFLLLLKCLLKLLHTLWAGLDDVFILGGDLPPAAIVEFAGDEALLPSLHVDVQLFVVARMAQDFDDDLGFNGRALRTGIQNAGIYLPRGQLTHVMRHTFAVHFMREKGSIFDLQKILGHKTLKMTLRYAKFHPDYLADAIHKNPIAIMERSGMIVAA</sequence>
<dbReference type="OrthoDB" id="9057547at2"/>
<protein>
    <submittedName>
        <fullName evidence="3">Tyrosine recombinase XerC</fullName>
    </submittedName>
</protein>
<dbReference type="InterPro" id="IPR002104">
    <property type="entry name" value="Integrase_catalytic"/>
</dbReference>
<evidence type="ECO:0000313" key="4">
    <source>
        <dbReference type="Proteomes" id="UP000092544"/>
    </source>
</evidence>
<keyword evidence="4" id="KW-1185">Reference proteome</keyword>
<dbReference type="AlphaFoldDB" id="A0A1A8T619"/>
<dbReference type="STRING" id="1792290.MSP8886_00617"/>
<dbReference type="Gene3D" id="1.10.443.10">
    <property type="entry name" value="Intergrase catalytic core"/>
    <property type="match status" value="1"/>
</dbReference>
<dbReference type="Proteomes" id="UP000092544">
    <property type="component" value="Unassembled WGS sequence"/>
</dbReference>
<reference evidence="3 4" key="1">
    <citation type="submission" date="2016-06" db="EMBL/GenBank/DDBJ databases">
        <authorList>
            <person name="Kjaerup R.B."/>
            <person name="Dalgaard T.S."/>
            <person name="Juul-Madsen H.R."/>
        </authorList>
    </citation>
    <scope>NUCLEOTIDE SEQUENCE [LARGE SCALE GENOMIC DNA]</scope>
    <source>
        <strain evidence="3 4">CECT 8886</strain>
    </source>
</reference>
<dbReference type="GO" id="GO:0006310">
    <property type="term" value="P:DNA recombination"/>
    <property type="evidence" value="ECO:0007669"/>
    <property type="project" value="UniProtKB-KW"/>
</dbReference>
<dbReference type="InterPro" id="IPR013762">
    <property type="entry name" value="Integrase-like_cat_sf"/>
</dbReference>
<evidence type="ECO:0000259" key="2">
    <source>
        <dbReference type="PROSITE" id="PS51898"/>
    </source>
</evidence>
<gene>
    <name evidence="3" type="primary">xerC_1</name>
    <name evidence="3" type="ORF">MSP8886_00617</name>
</gene>
<dbReference type="SUPFAM" id="SSF56349">
    <property type="entry name" value="DNA breaking-rejoining enzymes"/>
    <property type="match status" value="1"/>
</dbReference>
<proteinExistence type="predicted"/>
<feature type="domain" description="Tyr recombinase" evidence="2">
    <location>
        <begin position="1"/>
        <end position="156"/>
    </location>
</feature>
<dbReference type="EMBL" id="FLOB01000001">
    <property type="protein sequence ID" value="SBS26482.1"/>
    <property type="molecule type" value="Genomic_DNA"/>
</dbReference>
<accession>A0A1A8T619</accession>
<name>A0A1A8T619_9GAMM</name>
<evidence type="ECO:0000256" key="1">
    <source>
        <dbReference type="ARBA" id="ARBA00023172"/>
    </source>
</evidence>
<organism evidence="3 4">
    <name type="scientific">Marinomonas spartinae</name>
    <dbReference type="NCBI Taxonomy" id="1792290"/>
    <lineage>
        <taxon>Bacteria</taxon>
        <taxon>Pseudomonadati</taxon>
        <taxon>Pseudomonadota</taxon>
        <taxon>Gammaproteobacteria</taxon>
        <taxon>Oceanospirillales</taxon>
        <taxon>Oceanospirillaceae</taxon>
        <taxon>Marinomonas</taxon>
    </lineage>
</organism>
<dbReference type="PROSITE" id="PS51898">
    <property type="entry name" value="TYR_RECOMBINASE"/>
    <property type="match status" value="1"/>
</dbReference>